<dbReference type="InterPro" id="IPR011330">
    <property type="entry name" value="Glyco_hydro/deAcase_b/a-brl"/>
</dbReference>
<evidence type="ECO:0000259" key="5">
    <source>
        <dbReference type="Pfam" id="PF01522"/>
    </source>
</evidence>
<keyword evidence="7" id="KW-1185">Reference proteome</keyword>
<evidence type="ECO:0000256" key="2">
    <source>
        <dbReference type="ARBA" id="ARBA00010973"/>
    </source>
</evidence>
<dbReference type="Proteomes" id="UP001496627">
    <property type="component" value="Unassembled WGS sequence"/>
</dbReference>
<comment type="caution">
    <text evidence="6">The sequence shown here is derived from an EMBL/GenBank/DDBJ whole genome shotgun (WGS) entry which is preliminary data.</text>
</comment>
<dbReference type="SUPFAM" id="SSF88713">
    <property type="entry name" value="Glycoside hydrolase/deacetylase"/>
    <property type="match status" value="1"/>
</dbReference>
<evidence type="ECO:0000256" key="3">
    <source>
        <dbReference type="ARBA" id="ARBA00020071"/>
    </source>
</evidence>
<reference evidence="6 7" key="1">
    <citation type="submission" date="2024-05" db="EMBL/GenBank/DDBJ databases">
        <title>Neorhizobium sp. Rsf11, a plant growth promoting and heavy metal resistant PAH-degrader.</title>
        <authorList>
            <person name="Golubev S.N."/>
            <person name="Muratova A.Y."/>
            <person name="Markelova M.I."/>
        </authorList>
    </citation>
    <scope>NUCLEOTIDE SEQUENCE [LARGE SCALE GENOMIC DNA]</scope>
    <source>
        <strain evidence="6 7">Rsf11</strain>
    </source>
</reference>
<proteinExistence type="inferred from homology"/>
<comment type="similarity">
    <text evidence="2">Belongs to the polysaccharide deacetylase family.</text>
</comment>
<name>A0ABV0LZD9_9HYPH</name>
<dbReference type="InterPro" id="IPR002509">
    <property type="entry name" value="NODB_dom"/>
</dbReference>
<dbReference type="PANTHER" id="PTHR47561">
    <property type="entry name" value="POLYSACCHARIDE DEACETYLASE FAMILY PROTEIN (AFU_ORTHOLOGUE AFUA_6G05030)"/>
    <property type="match status" value="1"/>
</dbReference>
<comment type="function">
    <text evidence="1">Is involved in generating a small heat-stable compound (Nod), an acylated oligomer of N-acetylglucosamine, that stimulates mitosis in various plant protoplasts.</text>
</comment>
<gene>
    <name evidence="6" type="ORF">ABK249_08460</name>
</gene>
<evidence type="ECO:0000256" key="1">
    <source>
        <dbReference type="ARBA" id="ARBA00003236"/>
    </source>
</evidence>
<dbReference type="Gene3D" id="3.20.20.370">
    <property type="entry name" value="Glycoside hydrolase/deacetylase"/>
    <property type="match status" value="1"/>
</dbReference>
<dbReference type="InterPro" id="IPR037950">
    <property type="entry name" value="PgdA-like"/>
</dbReference>
<dbReference type="RefSeq" id="WP_052182744.1">
    <property type="nucleotide sequence ID" value="NZ_JBEAAL010000004.1"/>
</dbReference>
<protein>
    <recommendedName>
        <fullName evidence="3">Chitooligosaccharide deacetylase</fullName>
    </recommendedName>
    <alternativeName>
        <fullName evidence="4">Nodulation protein B</fullName>
    </alternativeName>
</protein>
<dbReference type="EMBL" id="JBEAAL010000004">
    <property type="protein sequence ID" value="MEQ1404962.1"/>
    <property type="molecule type" value="Genomic_DNA"/>
</dbReference>
<feature type="domain" description="NodB homology" evidence="5">
    <location>
        <begin position="66"/>
        <end position="168"/>
    </location>
</feature>
<dbReference type="Pfam" id="PF01522">
    <property type="entry name" value="Polysacc_deac_1"/>
    <property type="match status" value="1"/>
</dbReference>
<organism evidence="6 7">
    <name type="scientific">Neorhizobium phenanthreniclasticum</name>
    <dbReference type="NCBI Taxonomy" id="3157917"/>
    <lineage>
        <taxon>Bacteria</taxon>
        <taxon>Pseudomonadati</taxon>
        <taxon>Pseudomonadota</taxon>
        <taxon>Alphaproteobacteria</taxon>
        <taxon>Hyphomicrobiales</taxon>
        <taxon>Rhizobiaceae</taxon>
        <taxon>Rhizobium/Agrobacterium group</taxon>
        <taxon>Neorhizobium</taxon>
    </lineage>
</organism>
<sequence>MSYDLSPRPLNPAPKTPPMIWPNGARSALFIGFDVDAETAWIGNNPSNIDRMVTTSHGGYDARVGIAKILQLMDELSLKATFFTPGWTALAHQAACEDILKGGHEIGHHGYLHKMPDRERLDETFEEIDRGFDALKTALGVRPVGYRAPSGENFPELLAYLAKSGVRYSSSFRDDILPYRHAGQGDQEGIVEIPVNFAFDDWNFGMSSRTSPRPIFGRDAVLSLWIDEFEATHAWGGVTTMVLHPQVSGRPMRWHLLRDFLLHARQKSDVWIATGREIADHFETLEERHRRSTMATVGRTAGPE</sequence>
<accession>A0ABV0LZD9</accession>
<dbReference type="PANTHER" id="PTHR47561:SF1">
    <property type="entry name" value="POLYSACCHARIDE DEACETYLASE FAMILY PROTEIN (AFU_ORTHOLOGUE AFUA_6G05030)"/>
    <property type="match status" value="1"/>
</dbReference>
<evidence type="ECO:0000313" key="7">
    <source>
        <dbReference type="Proteomes" id="UP001496627"/>
    </source>
</evidence>
<evidence type="ECO:0000256" key="4">
    <source>
        <dbReference type="ARBA" id="ARBA00032976"/>
    </source>
</evidence>
<evidence type="ECO:0000313" key="6">
    <source>
        <dbReference type="EMBL" id="MEQ1404962.1"/>
    </source>
</evidence>
<dbReference type="CDD" id="cd10938">
    <property type="entry name" value="CE4_HpPgdA_like"/>
    <property type="match status" value="1"/>
</dbReference>